<dbReference type="PANTHER" id="PTHR22642:SF2">
    <property type="entry name" value="PROTEIN LONG AFTER FAR-RED 3"/>
    <property type="match status" value="1"/>
</dbReference>
<dbReference type="Gene3D" id="3.20.20.140">
    <property type="entry name" value="Metal-dependent hydrolases"/>
    <property type="match status" value="1"/>
</dbReference>
<evidence type="ECO:0000313" key="3">
    <source>
        <dbReference type="Proteomes" id="UP000182130"/>
    </source>
</evidence>
<dbReference type="GO" id="GO:0016810">
    <property type="term" value="F:hydrolase activity, acting on carbon-nitrogen (but not peptide) bonds"/>
    <property type="evidence" value="ECO:0007669"/>
    <property type="project" value="InterPro"/>
</dbReference>
<dbReference type="InterPro" id="IPR032466">
    <property type="entry name" value="Metal_Hydrolase"/>
</dbReference>
<dbReference type="RefSeq" id="WP_074587428.1">
    <property type="nucleotide sequence ID" value="NZ_FNEI01000003.1"/>
</dbReference>
<protein>
    <recommendedName>
        <fullName evidence="1">Amidohydrolase 3 domain-containing protein</fullName>
    </recommendedName>
</protein>
<dbReference type="SUPFAM" id="SSF51338">
    <property type="entry name" value="Composite domain of metallo-dependent hydrolases"/>
    <property type="match status" value="1"/>
</dbReference>
<dbReference type="OrthoDB" id="3238066at2"/>
<dbReference type="STRING" id="1045773.SAMN05216555_103152"/>
<dbReference type="InterPro" id="IPR013108">
    <property type="entry name" value="Amidohydro_3"/>
</dbReference>
<dbReference type="PANTHER" id="PTHR22642">
    <property type="entry name" value="IMIDAZOLONEPROPIONASE"/>
    <property type="match status" value="1"/>
</dbReference>
<dbReference type="SUPFAM" id="SSF51556">
    <property type="entry name" value="Metallo-dependent hydrolases"/>
    <property type="match status" value="1"/>
</dbReference>
<dbReference type="CDD" id="cd01300">
    <property type="entry name" value="YtcJ_like"/>
    <property type="match status" value="1"/>
</dbReference>
<accession>A0A1G8LSX3</accession>
<proteinExistence type="predicted"/>
<name>A0A1G8LSX3_9MICC</name>
<sequence length="547" mass="57479">MSLTIFHGGTVAAASSTGTAGGGRDTALAVRDGVIAAVGADALALLGEADETVDLAGGYLSPSFADGHAHPLYGGLEDLGPQIRGCGSVKEIAAAVRDWADAHPEAEWIIGASYDATLAPGGMFDAAWLDAAVADRPVLLRAWDYHTVWVNSAALKAAGIDRDSPEPALGRIARRPDGTPLGTLLEPGAIDLVARVAPGFSLQQRVDALASATERYAAAGVTWVQDAWVELDDLPAYEAAAAGGRLATRLNLAFRADPAGWQHQPAAFDAARGRVRVLGNPLLSANTVKFFIDGIIESHTACLLAPYADAPGESGLPNWEREDLHNALAAFDALGFQLHLHAIGDGAVRMALDGLEEVQRRNGPRDRRPVIAHLQVIDPDDIPRFTGLGVVANFEPLWACSDDVMQLLTIPRLGEPRAALQYPIASLAAAGVTISFGSDWPVTGHHPVPGLATAVTRQTPDHLPEGGWLPNERVDVETALAAYTAGVAHQAFAEQAWGRLLPGMSADLVLLAEDPAALPAERIAGVEVLGTWLAGRPTFQKLPDPVR</sequence>
<dbReference type="InterPro" id="IPR011059">
    <property type="entry name" value="Metal-dep_hydrolase_composite"/>
</dbReference>
<dbReference type="Pfam" id="PF07969">
    <property type="entry name" value="Amidohydro_3"/>
    <property type="match status" value="1"/>
</dbReference>
<gene>
    <name evidence="2" type="ORF">SAMN05216555_103152</name>
</gene>
<feature type="domain" description="Amidohydrolase 3" evidence="1">
    <location>
        <begin position="51"/>
        <end position="539"/>
    </location>
</feature>
<dbReference type="Gene3D" id="2.30.40.10">
    <property type="entry name" value="Urease, subunit C, domain 1"/>
    <property type="match status" value="1"/>
</dbReference>
<evidence type="ECO:0000313" key="2">
    <source>
        <dbReference type="EMBL" id="SDI58300.1"/>
    </source>
</evidence>
<dbReference type="InterPro" id="IPR033932">
    <property type="entry name" value="YtcJ-like"/>
</dbReference>
<reference evidence="3" key="1">
    <citation type="submission" date="2016-10" db="EMBL/GenBank/DDBJ databases">
        <authorList>
            <person name="Varghese N."/>
            <person name="Submissions S."/>
        </authorList>
    </citation>
    <scope>NUCLEOTIDE SEQUENCE [LARGE SCALE GENOMIC DNA]</scope>
    <source>
        <strain evidence="3">CGMCC 1.10783</strain>
    </source>
</reference>
<dbReference type="Gene3D" id="3.10.310.70">
    <property type="match status" value="1"/>
</dbReference>
<keyword evidence="3" id="KW-1185">Reference proteome</keyword>
<evidence type="ECO:0000259" key="1">
    <source>
        <dbReference type="Pfam" id="PF07969"/>
    </source>
</evidence>
<dbReference type="AlphaFoldDB" id="A0A1G8LSX3"/>
<dbReference type="EMBL" id="FNEI01000003">
    <property type="protein sequence ID" value="SDI58300.1"/>
    <property type="molecule type" value="Genomic_DNA"/>
</dbReference>
<organism evidence="2 3">
    <name type="scientific">Arthrobacter cupressi</name>
    <dbReference type="NCBI Taxonomy" id="1045773"/>
    <lineage>
        <taxon>Bacteria</taxon>
        <taxon>Bacillati</taxon>
        <taxon>Actinomycetota</taxon>
        <taxon>Actinomycetes</taxon>
        <taxon>Micrococcales</taxon>
        <taxon>Micrococcaceae</taxon>
        <taxon>Arthrobacter</taxon>
    </lineage>
</organism>
<dbReference type="Proteomes" id="UP000182130">
    <property type="component" value="Unassembled WGS sequence"/>
</dbReference>